<evidence type="ECO:0000313" key="3">
    <source>
        <dbReference type="Proteomes" id="UP001244011"/>
    </source>
</evidence>
<proteinExistence type="predicted"/>
<sequence length="318" mass="36497">MQSVFTTTEILEAILLHLDMTTLLVTASRVSKTWNNVIATSPAIQRALYFRPISREACQASECSLDGSKLPHWDSEPDAADVALPILNPLLVKKFGPCFFDFGSTYGYHRRSSSFYKLPWTKRFPKEAESAGEPVKMSALIARNEEAARRPFTRRGASWRRMLVSQPPPPKLGYSWMYLGHGSEESQTVWMALWEPKSLQPFVGLRMGELYDFVQFHVGHHERRSLWFRVIWGQPKEPFTSDHSQKICQRILARTHVIVEFHNFDDVALAHHPRVPANVDTFDAIFRCDEYTQPLFQTEAVTAEQFEFPGFDDSASIR</sequence>
<organism evidence="2 3">
    <name type="scientific">Phialemonium atrogriseum</name>
    <dbReference type="NCBI Taxonomy" id="1093897"/>
    <lineage>
        <taxon>Eukaryota</taxon>
        <taxon>Fungi</taxon>
        <taxon>Dikarya</taxon>
        <taxon>Ascomycota</taxon>
        <taxon>Pezizomycotina</taxon>
        <taxon>Sordariomycetes</taxon>
        <taxon>Sordariomycetidae</taxon>
        <taxon>Cephalothecales</taxon>
        <taxon>Cephalothecaceae</taxon>
        <taxon>Phialemonium</taxon>
    </lineage>
</organism>
<keyword evidence="3" id="KW-1185">Reference proteome</keyword>
<evidence type="ECO:0000259" key="1">
    <source>
        <dbReference type="Pfam" id="PF00646"/>
    </source>
</evidence>
<feature type="domain" description="F-box" evidence="1">
    <location>
        <begin position="9"/>
        <end position="40"/>
    </location>
</feature>
<accession>A0AAJ0C3G3</accession>
<dbReference type="RefSeq" id="XP_060285444.1">
    <property type="nucleotide sequence ID" value="XM_060423811.1"/>
</dbReference>
<gene>
    <name evidence="2" type="ORF">QBC33DRAFT_347621</name>
</gene>
<dbReference type="GeneID" id="85306998"/>
<dbReference type="InterPro" id="IPR001810">
    <property type="entry name" value="F-box_dom"/>
</dbReference>
<dbReference type="InterPro" id="IPR036047">
    <property type="entry name" value="F-box-like_dom_sf"/>
</dbReference>
<protein>
    <submittedName>
        <fullName evidence="2">F-box domain-containing protein</fullName>
    </submittedName>
</protein>
<evidence type="ECO:0000313" key="2">
    <source>
        <dbReference type="EMBL" id="KAK1769231.1"/>
    </source>
</evidence>
<dbReference type="Pfam" id="PF00646">
    <property type="entry name" value="F-box"/>
    <property type="match status" value="1"/>
</dbReference>
<name>A0AAJ0C3G3_9PEZI</name>
<dbReference type="SUPFAM" id="SSF81383">
    <property type="entry name" value="F-box domain"/>
    <property type="match status" value="1"/>
</dbReference>
<comment type="caution">
    <text evidence="2">The sequence shown here is derived from an EMBL/GenBank/DDBJ whole genome shotgun (WGS) entry which is preliminary data.</text>
</comment>
<dbReference type="Proteomes" id="UP001244011">
    <property type="component" value="Unassembled WGS sequence"/>
</dbReference>
<dbReference type="AlphaFoldDB" id="A0AAJ0C3G3"/>
<reference evidence="2" key="1">
    <citation type="submission" date="2023-06" db="EMBL/GenBank/DDBJ databases">
        <title>Genome-scale phylogeny and comparative genomics of the fungal order Sordariales.</title>
        <authorList>
            <consortium name="Lawrence Berkeley National Laboratory"/>
            <person name="Hensen N."/>
            <person name="Bonometti L."/>
            <person name="Westerberg I."/>
            <person name="Brannstrom I.O."/>
            <person name="Guillou S."/>
            <person name="Cros-Aarteil S."/>
            <person name="Calhoun S."/>
            <person name="Haridas S."/>
            <person name="Kuo A."/>
            <person name="Mondo S."/>
            <person name="Pangilinan J."/>
            <person name="Riley R."/>
            <person name="Labutti K."/>
            <person name="Andreopoulos B."/>
            <person name="Lipzen A."/>
            <person name="Chen C."/>
            <person name="Yanf M."/>
            <person name="Daum C."/>
            <person name="Ng V."/>
            <person name="Clum A."/>
            <person name="Steindorff A."/>
            <person name="Ohm R."/>
            <person name="Martin F."/>
            <person name="Silar P."/>
            <person name="Natvig D."/>
            <person name="Lalanne C."/>
            <person name="Gautier V."/>
            <person name="Ament-Velasquez S.L."/>
            <person name="Kruys A."/>
            <person name="Hutchinson M.I."/>
            <person name="Powell A.J."/>
            <person name="Barry K."/>
            <person name="Miller A.N."/>
            <person name="Grigoriev I.V."/>
            <person name="Debuchy R."/>
            <person name="Gladieux P."/>
            <person name="Thoren M.H."/>
            <person name="Johannesson H."/>
        </authorList>
    </citation>
    <scope>NUCLEOTIDE SEQUENCE</scope>
    <source>
        <strain evidence="2">8032-3</strain>
    </source>
</reference>
<dbReference type="EMBL" id="MU839003">
    <property type="protein sequence ID" value="KAK1769231.1"/>
    <property type="molecule type" value="Genomic_DNA"/>
</dbReference>